<evidence type="ECO:0000313" key="1">
    <source>
        <dbReference type="EMBL" id="KRY62470.1"/>
    </source>
</evidence>
<dbReference type="EMBL" id="JYDR01001363">
    <property type="protein sequence ID" value="KRY63279.1"/>
    <property type="molecule type" value="Genomic_DNA"/>
</dbReference>
<name>A0A0V1DNY8_TRIPS</name>
<dbReference type="AlphaFoldDB" id="A0A0V1DNY8"/>
<evidence type="ECO:0000313" key="2">
    <source>
        <dbReference type="EMBL" id="KRY63279.1"/>
    </source>
</evidence>
<sequence length="30" mass="3375">MAPECSFLEKRKTTEGGNTLIGFSILFRID</sequence>
<reference evidence="4 5" key="1">
    <citation type="submission" date="2015-01" db="EMBL/GenBank/DDBJ databases">
        <title>Evolution of Trichinella species and genotypes.</title>
        <authorList>
            <person name="Korhonen P.K."/>
            <person name="Edoardo P."/>
            <person name="Giuseppe L.R."/>
            <person name="Gasser R.B."/>
        </authorList>
    </citation>
    <scope>NUCLEOTIDE SEQUENCE [LARGE SCALE GENOMIC DNA]</scope>
    <source>
        <strain evidence="2">ISS13</strain>
        <strain evidence="3">ISS588</strain>
    </source>
</reference>
<accession>A0A0V1DNY8</accession>
<evidence type="ECO:0000313" key="5">
    <source>
        <dbReference type="Proteomes" id="UP000054805"/>
    </source>
</evidence>
<dbReference type="Proteomes" id="UP000054805">
    <property type="component" value="Unassembled WGS sequence"/>
</dbReference>
<organism evidence="2 4">
    <name type="scientific">Trichinella pseudospiralis</name>
    <name type="common">Parasitic roundworm</name>
    <dbReference type="NCBI Taxonomy" id="6337"/>
    <lineage>
        <taxon>Eukaryota</taxon>
        <taxon>Metazoa</taxon>
        <taxon>Ecdysozoa</taxon>
        <taxon>Nematoda</taxon>
        <taxon>Enoplea</taxon>
        <taxon>Dorylaimia</taxon>
        <taxon>Trichinellida</taxon>
        <taxon>Trichinellidae</taxon>
        <taxon>Trichinella</taxon>
    </lineage>
</organism>
<evidence type="ECO:0000313" key="4">
    <source>
        <dbReference type="Proteomes" id="UP000054632"/>
    </source>
</evidence>
<dbReference type="EMBL" id="JYDS01005728">
    <property type="protein sequence ID" value="KRY94226.1"/>
    <property type="molecule type" value="Genomic_DNA"/>
</dbReference>
<protein>
    <submittedName>
        <fullName evidence="2">Uncharacterized protein</fullName>
    </submittedName>
</protein>
<dbReference type="EMBL" id="JYDR01002224">
    <property type="protein sequence ID" value="KRY62470.1"/>
    <property type="molecule type" value="Genomic_DNA"/>
</dbReference>
<keyword evidence="5" id="KW-1185">Reference proteome</keyword>
<comment type="caution">
    <text evidence="2">The sequence shown here is derived from an EMBL/GenBank/DDBJ whole genome shotgun (WGS) entry which is preliminary data.</text>
</comment>
<evidence type="ECO:0000313" key="3">
    <source>
        <dbReference type="EMBL" id="KRY94226.1"/>
    </source>
</evidence>
<dbReference type="Proteomes" id="UP000054632">
    <property type="component" value="Unassembled WGS sequence"/>
</dbReference>
<gene>
    <name evidence="1" type="ORF">T4A_11942</name>
    <name evidence="2" type="ORF">T4A_6714</name>
    <name evidence="3" type="ORF">T4B_12488</name>
</gene>
<proteinExistence type="predicted"/>